<name>K6X1Y1_9ALTE</name>
<dbReference type="AlphaFoldDB" id="K6X1Y1"/>
<comment type="caution">
    <text evidence="1">The sequence shown here is derived from an EMBL/GenBank/DDBJ whole genome shotgun (WGS) entry which is preliminary data.</text>
</comment>
<protein>
    <submittedName>
        <fullName evidence="1">Uncharacterized protein</fullName>
    </submittedName>
</protein>
<evidence type="ECO:0000313" key="2">
    <source>
        <dbReference type="Proteomes" id="UP000006334"/>
    </source>
</evidence>
<sequence length="37" mass="4071">MDSTGFGMLEVHAEVRFASLKSRKKIVANDENYALAA</sequence>
<keyword evidence="2" id="KW-1185">Reference proteome</keyword>
<accession>K6X1Y1</accession>
<dbReference type="Proteomes" id="UP000006334">
    <property type="component" value="Unassembled WGS sequence"/>
</dbReference>
<organism evidence="1 2">
    <name type="scientific">Aliiglaciecola lipolytica E3</name>
    <dbReference type="NCBI Taxonomy" id="1127673"/>
    <lineage>
        <taxon>Bacteria</taxon>
        <taxon>Pseudomonadati</taxon>
        <taxon>Pseudomonadota</taxon>
        <taxon>Gammaproteobacteria</taxon>
        <taxon>Alteromonadales</taxon>
        <taxon>Alteromonadaceae</taxon>
        <taxon>Aliiglaciecola</taxon>
    </lineage>
</organism>
<gene>
    <name evidence="1" type="ORF">GLIP_2041</name>
</gene>
<evidence type="ECO:0000313" key="1">
    <source>
        <dbReference type="EMBL" id="GAC14669.1"/>
    </source>
</evidence>
<dbReference type="EMBL" id="BAEN01000038">
    <property type="protein sequence ID" value="GAC14669.1"/>
    <property type="molecule type" value="Genomic_DNA"/>
</dbReference>
<proteinExistence type="predicted"/>
<reference evidence="1 2" key="1">
    <citation type="journal article" date="2017" name="Antonie Van Leeuwenhoek">
        <title>Rhizobium rhizosphaerae sp. nov., a novel species isolated from rice rhizosphere.</title>
        <authorList>
            <person name="Zhao J.J."/>
            <person name="Zhang J."/>
            <person name="Zhang R.J."/>
            <person name="Zhang C.W."/>
            <person name="Yin H.Q."/>
            <person name="Zhang X.X."/>
        </authorList>
    </citation>
    <scope>NUCLEOTIDE SEQUENCE [LARGE SCALE GENOMIC DNA]</scope>
    <source>
        <strain evidence="1 2">E3</strain>
    </source>
</reference>